<reference evidence="1 2" key="1">
    <citation type="submission" date="2017-06" db="EMBL/GenBank/DDBJ databases">
        <title>Genome sequencing of cyanobaciteial culture collection at National Institute for Environmental Studies (NIES).</title>
        <authorList>
            <person name="Hirose Y."/>
            <person name="Shimura Y."/>
            <person name="Fujisawa T."/>
            <person name="Nakamura Y."/>
            <person name="Kawachi M."/>
        </authorList>
    </citation>
    <scope>NUCLEOTIDE SEQUENCE [LARGE SCALE GENOMIC DNA]</scope>
    <source>
        <strain evidence="1 2">NIES-2135</strain>
    </source>
</reference>
<dbReference type="Proteomes" id="UP000217895">
    <property type="component" value="Chromosome"/>
</dbReference>
<gene>
    <name evidence="1" type="ORF">NIES2135_40040</name>
</gene>
<name>A0A1Z4JK95_LEPBY</name>
<dbReference type="EMBL" id="AP018203">
    <property type="protein sequence ID" value="BAY57140.1"/>
    <property type="molecule type" value="Genomic_DNA"/>
</dbReference>
<evidence type="ECO:0000313" key="2">
    <source>
        <dbReference type="Proteomes" id="UP000217895"/>
    </source>
</evidence>
<dbReference type="AlphaFoldDB" id="A0A1Z4JK95"/>
<protein>
    <submittedName>
        <fullName evidence="1">Uncharacterized protein</fullName>
    </submittedName>
</protein>
<proteinExistence type="predicted"/>
<accession>A0A1Z4JK95</accession>
<sequence>MRGWQVGVGLALVLGSPIVEMRSVSAQESIWKRFTSKSHGFSIVMPGTPTERKQSGLTQFELIRDAESVRYAVGVLNLPAAPGEDKKLQNEVYEGIRRGAARGQAELLSFRTIKLGEFPGREMNFKLPDNMVAKWRVYLVDRRAYFINVTTTQENQQRGLATSIDVFLNSFRLISPPSKQPN</sequence>
<evidence type="ECO:0000313" key="1">
    <source>
        <dbReference type="EMBL" id="BAY57140.1"/>
    </source>
</evidence>
<organism evidence="1 2">
    <name type="scientific">Leptolyngbya boryana NIES-2135</name>
    <dbReference type="NCBI Taxonomy" id="1973484"/>
    <lineage>
        <taxon>Bacteria</taxon>
        <taxon>Bacillati</taxon>
        <taxon>Cyanobacteriota</taxon>
        <taxon>Cyanophyceae</taxon>
        <taxon>Leptolyngbyales</taxon>
        <taxon>Leptolyngbyaceae</taxon>
        <taxon>Leptolyngbya group</taxon>
        <taxon>Leptolyngbya</taxon>
    </lineage>
</organism>
<keyword evidence="2" id="KW-1185">Reference proteome</keyword>